<sequence>MKMNDSNYKDFQNKHRTEWKEFLWNILSEKLTETRTKDQTGKIINALFSEYEKSIITKRLAALALIRAGKGTREIMRVLWVSPATISALRKNFFGNPSVYKSQRSFKVTKKSESTGILIKKSWLEDIFKDIDIWELLKNPPRPKGMGLKDR</sequence>
<dbReference type="SUPFAM" id="SSF48295">
    <property type="entry name" value="TrpR-like"/>
    <property type="match status" value="1"/>
</dbReference>
<dbReference type="AlphaFoldDB" id="A0A0G1W5C0"/>
<dbReference type="Proteomes" id="UP000034682">
    <property type="component" value="Unassembled WGS sequence"/>
</dbReference>
<organism evidence="1 2">
    <name type="scientific">Candidatus Giovannonibacteria bacterium GW2011_GWB1_47_6b</name>
    <dbReference type="NCBI Taxonomy" id="1618655"/>
    <lineage>
        <taxon>Bacteria</taxon>
        <taxon>Candidatus Giovannoniibacteriota</taxon>
    </lineage>
</organism>
<proteinExistence type="predicted"/>
<dbReference type="GO" id="GO:0043565">
    <property type="term" value="F:sequence-specific DNA binding"/>
    <property type="evidence" value="ECO:0007669"/>
    <property type="project" value="InterPro"/>
</dbReference>
<dbReference type="InterPro" id="IPR010921">
    <property type="entry name" value="Trp_repressor/repl_initiator"/>
</dbReference>
<accession>A0A0G1W5C0</accession>
<dbReference type="Gene3D" id="1.10.1270.10">
    <property type="entry name" value="TrpR-like"/>
    <property type="match status" value="1"/>
</dbReference>
<evidence type="ECO:0000313" key="1">
    <source>
        <dbReference type="EMBL" id="KKU77500.1"/>
    </source>
</evidence>
<name>A0A0G1W5C0_9BACT</name>
<evidence type="ECO:0000313" key="2">
    <source>
        <dbReference type="Proteomes" id="UP000034682"/>
    </source>
</evidence>
<comment type="caution">
    <text evidence="1">The sequence shown here is derived from an EMBL/GenBank/DDBJ whole genome shotgun (WGS) entry which is preliminary data.</text>
</comment>
<dbReference type="InterPro" id="IPR038116">
    <property type="entry name" value="TrpR-like_sf"/>
</dbReference>
<reference evidence="1 2" key="1">
    <citation type="journal article" date="2015" name="Nature">
        <title>rRNA introns, odd ribosomes, and small enigmatic genomes across a large radiation of phyla.</title>
        <authorList>
            <person name="Brown C.T."/>
            <person name="Hug L.A."/>
            <person name="Thomas B.C."/>
            <person name="Sharon I."/>
            <person name="Castelle C.J."/>
            <person name="Singh A."/>
            <person name="Wilkins M.J."/>
            <person name="Williams K.H."/>
            <person name="Banfield J.F."/>
        </authorList>
    </citation>
    <scope>NUCLEOTIDE SEQUENCE [LARGE SCALE GENOMIC DNA]</scope>
</reference>
<protein>
    <recommendedName>
        <fullName evidence="3">TrpR like protein, YerC/YecD</fullName>
    </recommendedName>
</protein>
<gene>
    <name evidence="1" type="ORF">UY02_C0001G0018</name>
</gene>
<evidence type="ECO:0008006" key="3">
    <source>
        <dbReference type="Google" id="ProtNLM"/>
    </source>
</evidence>
<dbReference type="EMBL" id="LCOK01000001">
    <property type="protein sequence ID" value="KKU77500.1"/>
    <property type="molecule type" value="Genomic_DNA"/>
</dbReference>